<dbReference type="GO" id="GO:0015179">
    <property type="term" value="F:L-amino acid transmembrane transporter activity"/>
    <property type="evidence" value="ECO:0007669"/>
    <property type="project" value="TreeGrafter"/>
</dbReference>
<proteinExistence type="inferred from homology"/>
<organism evidence="9 10">
    <name type="scientific">Cryomyces minteri</name>
    <dbReference type="NCBI Taxonomy" id="331657"/>
    <lineage>
        <taxon>Eukaryota</taxon>
        <taxon>Fungi</taxon>
        <taxon>Dikarya</taxon>
        <taxon>Ascomycota</taxon>
        <taxon>Pezizomycotina</taxon>
        <taxon>Dothideomycetes</taxon>
        <taxon>Dothideomycetes incertae sedis</taxon>
        <taxon>Cryomyces</taxon>
    </lineage>
</organism>
<feature type="transmembrane region" description="Helical" evidence="7">
    <location>
        <begin position="226"/>
        <end position="250"/>
    </location>
</feature>
<comment type="similarity">
    <text evidence="2">Belongs to the amino acid/polyamine transporter 2 family.</text>
</comment>
<dbReference type="AlphaFoldDB" id="A0A4U0WN05"/>
<evidence type="ECO:0000259" key="8">
    <source>
        <dbReference type="Pfam" id="PF01490"/>
    </source>
</evidence>
<feature type="transmembrane region" description="Helical" evidence="7">
    <location>
        <begin position="95"/>
        <end position="121"/>
    </location>
</feature>
<feature type="transmembrane region" description="Helical" evidence="7">
    <location>
        <begin position="169"/>
        <end position="192"/>
    </location>
</feature>
<reference evidence="9 10" key="1">
    <citation type="submission" date="2017-03" db="EMBL/GenBank/DDBJ databases">
        <title>Genomes of endolithic fungi from Antarctica.</title>
        <authorList>
            <person name="Coleine C."/>
            <person name="Masonjones S."/>
            <person name="Stajich J.E."/>
        </authorList>
    </citation>
    <scope>NUCLEOTIDE SEQUENCE [LARGE SCALE GENOMIC DNA]</scope>
    <source>
        <strain evidence="9 10">CCFEE 5187</strain>
    </source>
</reference>
<dbReference type="InterPro" id="IPR013057">
    <property type="entry name" value="AA_transpt_TM"/>
</dbReference>
<feature type="compositionally biased region" description="Basic and acidic residues" evidence="6">
    <location>
        <begin position="1"/>
        <end position="14"/>
    </location>
</feature>
<feature type="transmembrane region" description="Helical" evidence="7">
    <location>
        <begin position="127"/>
        <end position="148"/>
    </location>
</feature>
<dbReference type="STRING" id="331657.A0A4U0WN05"/>
<evidence type="ECO:0000256" key="6">
    <source>
        <dbReference type="SAM" id="MobiDB-lite"/>
    </source>
</evidence>
<keyword evidence="3 7" id="KW-0812">Transmembrane</keyword>
<dbReference type="OrthoDB" id="294730at2759"/>
<name>A0A4U0WN05_9PEZI</name>
<evidence type="ECO:0000256" key="4">
    <source>
        <dbReference type="ARBA" id="ARBA00022989"/>
    </source>
</evidence>
<evidence type="ECO:0000313" key="9">
    <source>
        <dbReference type="EMBL" id="TKA63726.1"/>
    </source>
</evidence>
<keyword evidence="4 7" id="KW-1133">Transmembrane helix</keyword>
<dbReference type="EMBL" id="NAJN01001360">
    <property type="protein sequence ID" value="TKA63726.1"/>
    <property type="molecule type" value="Genomic_DNA"/>
</dbReference>
<dbReference type="PANTHER" id="PTHR22950">
    <property type="entry name" value="AMINO ACID TRANSPORTER"/>
    <property type="match status" value="1"/>
</dbReference>
<dbReference type="PANTHER" id="PTHR22950:SF479">
    <property type="entry name" value="AMINO ACID TRANSPORTER (EUROFUNG)-RELATED"/>
    <property type="match status" value="1"/>
</dbReference>
<feature type="domain" description="Amino acid transporter transmembrane" evidence="8">
    <location>
        <begin position="89"/>
        <end position="248"/>
    </location>
</feature>
<feature type="transmembrane region" description="Helical" evidence="7">
    <location>
        <begin position="198"/>
        <end position="219"/>
    </location>
</feature>
<keyword evidence="5 7" id="KW-0472">Membrane</keyword>
<feature type="compositionally biased region" description="Basic and acidic residues" evidence="6">
    <location>
        <begin position="46"/>
        <end position="69"/>
    </location>
</feature>
<evidence type="ECO:0000256" key="1">
    <source>
        <dbReference type="ARBA" id="ARBA00004141"/>
    </source>
</evidence>
<evidence type="ECO:0000256" key="7">
    <source>
        <dbReference type="SAM" id="Phobius"/>
    </source>
</evidence>
<comment type="subcellular location">
    <subcellularLocation>
        <location evidence="1">Membrane</location>
        <topology evidence="1">Multi-pass membrane protein</topology>
    </subcellularLocation>
</comment>
<protein>
    <recommendedName>
        <fullName evidence="8">Amino acid transporter transmembrane domain-containing protein</fullName>
    </recommendedName>
</protein>
<sequence>MAAIRDHADPKDSQHPAVRNEVAQGASAAQRPSDDHDLTRASNSFDKTREENDEEKRALETQRQSREIGQEEFADPFGNEDGAEVQYRTMEWWHVGLLMVAETISLGILSLPSAVAALGWIPGTTLIVGFGLLATYSGYVIGQFKLAYPQVHSFADAGELIAGPIGREILGAGQVLVLVFIVAAHVLTFSVMMNVLTEHGTCSIVFAAVGAVVSFGLTLPRTLQKVSYLSIASCISITAAILVTMVGVGITKPGLLQTFAVGNPVTHATLTTGTLGLMQII</sequence>
<dbReference type="GO" id="GO:0016020">
    <property type="term" value="C:membrane"/>
    <property type="evidence" value="ECO:0007669"/>
    <property type="project" value="UniProtKB-SubCell"/>
</dbReference>
<gene>
    <name evidence="9" type="ORF">B0A49_06518</name>
</gene>
<evidence type="ECO:0000256" key="2">
    <source>
        <dbReference type="ARBA" id="ARBA00008066"/>
    </source>
</evidence>
<feature type="non-terminal residue" evidence="9">
    <location>
        <position position="281"/>
    </location>
</feature>
<feature type="region of interest" description="Disordered" evidence="6">
    <location>
        <begin position="1"/>
        <end position="79"/>
    </location>
</feature>
<evidence type="ECO:0000256" key="5">
    <source>
        <dbReference type="ARBA" id="ARBA00023136"/>
    </source>
</evidence>
<comment type="caution">
    <text evidence="9">The sequence shown here is derived from an EMBL/GenBank/DDBJ whole genome shotgun (WGS) entry which is preliminary data.</text>
</comment>
<evidence type="ECO:0000313" key="10">
    <source>
        <dbReference type="Proteomes" id="UP000308768"/>
    </source>
</evidence>
<keyword evidence="10" id="KW-1185">Reference proteome</keyword>
<evidence type="ECO:0000256" key="3">
    <source>
        <dbReference type="ARBA" id="ARBA00022692"/>
    </source>
</evidence>
<dbReference type="Proteomes" id="UP000308768">
    <property type="component" value="Unassembled WGS sequence"/>
</dbReference>
<dbReference type="Pfam" id="PF01490">
    <property type="entry name" value="Aa_trans"/>
    <property type="match status" value="1"/>
</dbReference>
<accession>A0A4U0WN05</accession>